<organism evidence="1 2">
    <name type="scientific">Pseudomonas asgharzadehiana</name>
    <dbReference type="NCBI Taxonomy" id="2842349"/>
    <lineage>
        <taxon>Bacteria</taxon>
        <taxon>Pseudomonadati</taxon>
        <taxon>Pseudomonadota</taxon>
        <taxon>Gammaproteobacteria</taxon>
        <taxon>Pseudomonadales</taxon>
        <taxon>Pseudomonadaceae</taxon>
        <taxon>Pseudomonas</taxon>
    </lineage>
</organism>
<proteinExistence type="predicted"/>
<dbReference type="Proteomes" id="UP000886848">
    <property type="component" value="Chromosome"/>
</dbReference>
<accession>A0ABX8P3X4</accession>
<gene>
    <name evidence="1" type="ORF">KSS96_06610</name>
</gene>
<protein>
    <submittedName>
        <fullName evidence="1">Uncharacterized protein</fullName>
    </submittedName>
</protein>
<sequence length="70" mass="7628">MIKYRVKSANEVHEVMAVTFIQGVDLRLIGEGGSVVAIFASFEWLKVIPAETAPVVEPEPSTEKLELAGE</sequence>
<dbReference type="EMBL" id="CP077079">
    <property type="protein sequence ID" value="QXH68600.1"/>
    <property type="molecule type" value="Genomic_DNA"/>
</dbReference>
<evidence type="ECO:0000313" key="2">
    <source>
        <dbReference type="Proteomes" id="UP000886848"/>
    </source>
</evidence>
<keyword evidence="2" id="KW-1185">Reference proteome</keyword>
<evidence type="ECO:0000313" key="1">
    <source>
        <dbReference type="EMBL" id="QXH68600.1"/>
    </source>
</evidence>
<reference evidence="1" key="1">
    <citation type="journal article" date="2021" name="Microorganisms">
        <title>The Ever-Expanding Pseudomonas Genus: Description of 43 New Species and Partition of the Pseudomonas putida Group.</title>
        <authorList>
            <person name="Girard L."/>
            <person name="Lood C."/>
            <person name="Hofte M."/>
            <person name="Vandamme P."/>
            <person name="Rokni-Zadeh H."/>
            <person name="van Noort V."/>
            <person name="Lavigne R."/>
            <person name="De Mot R."/>
        </authorList>
    </citation>
    <scope>NUCLEOTIDE SEQUENCE</scope>
    <source>
        <strain evidence="1">SWRI132</strain>
    </source>
</reference>
<dbReference type="RefSeq" id="WP_217855884.1">
    <property type="nucleotide sequence ID" value="NZ_CP077079.1"/>
</dbReference>
<name>A0ABX8P3X4_9PSED</name>